<dbReference type="InterPro" id="IPR013083">
    <property type="entry name" value="Znf_RING/FYVE/PHD"/>
</dbReference>
<dbReference type="EMBL" id="LDAU01000131">
    <property type="protein sequence ID" value="KRX03498.1"/>
    <property type="molecule type" value="Genomic_DNA"/>
</dbReference>
<dbReference type="PROSITE" id="PS00518">
    <property type="entry name" value="ZF_RING_1"/>
    <property type="match status" value="1"/>
</dbReference>
<gene>
    <name evidence="7" type="ORF">PPERSA_02877</name>
</gene>
<keyword evidence="5" id="KW-0175">Coiled coil</keyword>
<keyword evidence="8" id="KW-1185">Reference proteome</keyword>
<dbReference type="InterPro" id="IPR001841">
    <property type="entry name" value="Znf_RING"/>
</dbReference>
<evidence type="ECO:0000256" key="2">
    <source>
        <dbReference type="ARBA" id="ARBA00022771"/>
    </source>
</evidence>
<dbReference type="InterPro" id="IPR027370">
    <property type="entry name" value="Znf-RING_euk"/>
</dbReference>
<evidence type="ECO:0000256" key="5">
    <source>
        <dbReference type="SAM" id="Coils"/>
    </source>
</evidence>
<evidence type="ECO:0000256" key="3">
    <source>
        <dbReference type="ARBA" id="ARBA00022833"/>
    </source>
</evidence>
<dbReference type="Gene3D" id="3.30.40.10">
    <property type="entry name" value="Zinc/RING finger domain, C3HC4 (zinc finger)"/>
    <property type="match status" value="1"/>
</dbReference>
<dbReference type="OrthoDB" id="313168at2759"/>
<feature type="coiled-coil region" evidence="5">
    <location>
        <begin position="48"/>
        <end position="82"/>
    </location>
</feature>
<accession>A0A0V0QN15</accession>
<evidence type="ECO:0000259" key="6">
    <source>
        <dbReference type="PROSITE" id="PS50089"/>
    </source>
</evidence>
<dbReference type="InterPro" id="IPR017907">
    <property type="entry name" value="Znf_RING_CS"/>
</dbReference>
<dbReference type="PROSITE" id="PS50089">
    <property type="entry name" value="ZF_RING_2"/>
    <property type="match status" value="1"/>
</dbReference>
<proteinExistence type="predicted"/>
<keyword evidence="3" id="KW-0862">Zinc</keyword>
<dbReference type="InterPro" id="IPR047134">
    <property type="entry name" value="RNF4"/>
</dbReference>
<evidence type="ECO:0000313" key="7">
    <source>
        <dbReference type="EMBL" id="KRX03498.1"/>
    </source>
</evidence>
<dbReference type="PANTHER" id="PTHR23041:SF78">
    <property type="entry name" value="E3 UBIQUITIN-PROTEIN LIGASE RNF4"/>
    <property type="match status" value="1"/>
</dbReference>
<name>A0A0V0QN15_PSEPJ</name>
<dbReference type="GO" id="GO:0008270">
    <property type="term" value="F:zinc ion binding"/>
    <property type="evidence" value="ECO:0007669"/>
    <property type="project" value="UniProtKB-KW"/>
</dbReference>
<dbReference type="SMART" id="SM00184">
    <property type="entry name" value="RING"/>
    <property type="match status" value="1"/>
</dbReference>
<keyword evidence="1" id="KW-0479">Metal-binding</keyword>
<dbReference type="SUPFAM" id="SSF57850">
    <property type="entry name" value="RING/U-box"/>
    <property type="match status" value="1"/>
</dbReference>
<protein>
    <recommendedName>
        <fullName evidence="6">RING-type domain-containing protein</fullName>
    </recommendedName>
</protein>
<dbReference type="OMA" id="CIFERNG"/>
<dbReference type="Proteomes" id="UP000054937">
    <property type="component" value="Unassembled WGS sequence"/>
</dbReference>
<reference evidence="7 8" key="1">
    <citation type="journal article" date="2015" name="Sci. Rep.">
        <title>Genome of the facultative scuticociliatosis pathogen Pseudocohnilembus persalinus provides insight into its virulence through horizontal gene transfer.</title>
        <authorList>
            <person name="Xiong J."/>
            <person name="Wang G."/>
            <person name="Cheng J."/>
            <person name="Tian M."/>
            <person name="Pan X."/>
            <person name="Warren A."/>
            <person name="Jiang C."/>
            <person name="Yuan D."/>
            <person name="Miao W."/>
        </authorList>
    </citation>
    <scope>NUCLEOTIDE SEQUENCE [LARGE SCALE GENOMIC DNA]</scope>
    <source>
        <strain evidence="7">36N120E</strain>
    </source>
</reference>
<evidence type="ECO:0000256" key="1">
    <source>
        <dbReference type="ARBA" id="ARBA00022723"/>
    </source>
</evidence>
<comment type="caution">
    <text evidence="7">The sequence shown here is derived from an EMBL/GenBank/DDBJ whole genome shotgun (WGS) entry which is preliminary data.</text>
</comment>
<dbReference type="Pfam" id="PF13445">
    <property type="entry name" value="zf-RING_UBOX"/>
    <property type="match status" value="1"/>
</dbReference>
<dbReference type="InParanoid" id="A0A0V0QN15"/>
<keyword evidence="2 4" id="KW-0863">Zinc-finger</keyword>
<feature type="coiled-coil region" evidence="5">
    <location>
        <begin position="194"/>
        <end position="291"/>
    </location>
</feature>
<evidence type="ECO:0000256" key="4">
    <source>
        <dbReference type="PROSITE-ProRule" id="PRU00175"/>
    </source>
</evidence>
<dbReference type="PANTHER" id="PTHR23041">
    <property type="entry name" value="RING FINGER DOMAIN-CONTAINING"/>
    <property type="match status" value="1"/>
</dbReference>
<dbReference type="AlphaFoldDB" id="A0A0V0QN15"/>
<organism evidence="7 8">
    <name type="scientific">Pseudocohnilembus persalinus</name>
    <name type="common">Ciliate</name>
    <dbReference type="NCBI Taxonomy" id="266149"/>
    <lineage>
        <taxon>Eukaryota</taxon>
        <taxon>Sar</taxon>
        <taxon>Alveolata</taxon>
        <taxon>Ciliophora</taxon>
        <taxon>Intramacronucleata</taxon>
        <taxon>Oligohymenophorea</taxon>
        <taxon>Scuticociliatia</taxon>
        <taxon>Philasterida</taxon>
        <taxon>Pseudocohnilembidae</taxon>
        <taxon>Pseudocohnilembus</taxon>
    </lineage>
</organism>
<feature type="domain" description="RING-type" evidence="6">
    <location>
        <begin position="126"/>
        <end position="172"/>
    </location>
</feature>
<sequence>MYYLQILNNQQKNKFLVNQIFFIQMNNYDEAEQRRQKQKEKWGNWMKQREMEKQLQDLDINLDQAEQNNNQQNNDNKNILNDLTMKIFERYQKELDQKRGGKNNSKNKSNYEIEKKISQEVESNTCPICLELMIPPNNSPILLFPCGHTFCRNCIFERNGKKMKLSKCGICRQKVTSSAVNFSLQNLICTYTNNKHLLEEYDKNNQKEQEFQQNNDEKDEQKQNFQEQYDLYNMRVRILQEEKNQIMDQIIEEKNRAKSQQKLCNTFKEQKEQVIKKIKQMQEELQLIEQFHDENFEKLQQYQKNVRENEYKLDVIDETLQPLQREKDKYFVLKQSDQHNQ</sequence>
<evidence type="ECO:0000313" key="8">
    <source>
        <dbReference type="Proteomes" id="UP000054937"/>
    </source>
</evidence>